<protein>
    <submittedName>
        <fullName evidence="1">Uncharacterized protein</fullName>
    </submittedName>
</protein>
<name>A0ACB9JFQ1_9ASTR</name>
<dbReference type="EMBL" id="CM042021">
    <property type="protein sequence ID" value="KAI3819338.1"/>
    <property type="molecule type" value="Genomic_DNA"/>
</dbReference>
<reference evidence="1 2" key="2">
    <citation type="journal article" date="2022" name="Mol. Ecol. Resour.">
        <title>The genomes of chicory, endive, great burdock and yacon provide insights into Asteraceae paleo-polyploidization history and plant inulin production.</title>
        <authorList>
            <person name="Fan W."/>
            <person name="Wang S."/>
            <person name="Wang H."/>
            <person name="Wang A."/>
            <person name="Jiang F."/>
            <person name="Liu H."/>
            <person name="Zhao H."/>
            <person name="Xu D."/>
            <person name="Zhang Y."/>
        </authorList>
    </citation>
    <scope>NUCLEOTIDE SEQUENCE [LARGE SCALE GENOMIC DNA]</scope>
    <source>
        <strain evidence="2">cv. Yunnan</strain>
        <tissue evidence="1">Leaves</tissue>
    </source>
</reference>
<accession>A0ACB9JFQ1</accession>
<evidence type="ECO:0000313" key="2">
    <source>
        <dbReference type="Proteomes" id="UP001056120"/>
    </source>
</evidence>
<dbReference type="Proteomes" id="UP001056120">
    <property type="component" value="Linkage Group LG04"/>
</dbReference>
<reference evidence="2" key="1">
    <citation type="journal article" date="2022" name="Mol. Ecol. Resour.">
        <title>The genomes of chicory, endive, great burdock and yacon provide insights into Asteraceae palaeo-polyploidization history and plant inulin production.</title>
        <authorList>
            <person name="Fan W."/>
            <person name="Wang S."/>
            <person name="Wang H."/>
            <person name="Wang A."/>
            <person name="Jiang F."/>
            <person name="Liu H."/>
            <person name="Zhao H."/>
            <person name="Xu D."/>
            <person name="Zhang Y."/>
        </authorList>
    </citation>
    <scope>NUCLEOTIDE SEQUENCE [LARGE SCALE GENOMIC DNA]</scope>
    <source>
        <strain evidence="2">cv. Yunnan</strain>
    </source>
</reference>
<gene>
    <name evidence="1" type="ORF">L1987_13166</name>
</gene>
<organism evidence="1 2">
    <name type="scientific">Smallanthus sonchifolius</name>
    <dbReference type="NCBI Taxonomy" id="185202"/>
    <lineage>
        <taxon>Eukaryota</taxon>
        <taxon>Viridiplantae</taxon>
        <taxon>Streptophyta</taxon>
        <taxon>Embryophyta</taxon>
        <taxon>Tracheophyta</taxon>
        <taxon>Spermatophyta</taxon>
        <taxon>Magnoliopsida</taxon>
        <taxon>eudicotyledons</taxon>
        <taxon>Gunneridae</taxon>
        <taxon>Pentapetalae</taxon>
        <taxon>asterids</taxon>
        <taxon>campanulids</taxon>
        <taxon>Asterales</taxon>
        <taxon>Asteraceae</taxon>
        <taxon>Asteroideae</taxon>
        <taxon>Heliantheae alliance</taxon>
        <taxon>Millerieae</taxon>
        <taxon>Smallanthus</taxon>
    </lineage>
</organism>
<sequence>MVQFDAFDDLFASYMHLNPSSCQDYIFDVSLVYDTKASSSTVPTQTVVVASTTEVSISSDALVEESSYKSPVDPFFSTATSSNLISSSSSYTNQGTSTAHVSPVHIQTIETSSFAPHQISGS</sequence>
<proteinExistence type="predicted"/>
<keyword evidence="2" id="KW-1185">Reference proteome</keyword>
<comment type="caution">
    <text evidence="1">The sequence shown here is derived from an EMBL/GenBank/DDBJ whole genome shotgun (WGS) entry which is preliminary data.</text>
</comment>
<evidence type="ECO:0000313" key="1">
    <source>
        <dbReference type="EMBL" id="KAI3819338.1"/>
    </source>
</evidence>